<dbReference type="Pfam" id="PF17921">
    <property type="entry name" value="Integrase_H2C2"/>
    <property type="match status" value="1"/>
</dbReference>
<evidence type="ECO:0000313" key="2">
    <source>
        <dbReference type="EMBL" id="QSZ34614.1"/>
    </source>
</evidence>
<dbReference type="InterPro" id="IPR041588">
    <property type="entry name" value="Integrase_H2C2"/>
</dbReference>
<dbReference type="EMBL" id="CP063408">
    <property type="protein sequence ID" value="QSZ34614.1"/>
    <property type="molecule type" value="Genomic_DNA"/>
</dbReference>
<proteinExistence type="predicted"/>
<name>A0A8A3PHX4_9HELO</name>
<sequence length="136" mass="15841">MQNVLKKEINDYTMITLDLASVISHFNIVNCILKANRTFDSLQALQIEAIKGHKHLAFQDGLLLYDDRLVVPDSENLCIYLIRETHDSVSTVHSRIRKTYLLLSKQYYWPVLCRAIAPLDYYTRSLFPNKRGKILQ</sequence>
<evidence type="ECO:0000259" key="1">
    <source>
        <dbReference type="Pfam" id="PF17921"/>
    </source>
</evidence>
<protein>
    <recommendedName>
        <fullName evidence="1">Integrase zinc-binding domain-containing protein</fullName>
    </recommendedName>
</protein>
<dbReference type="Proteomes" id="UP000672032">
    <property type="component" value="Chromosome 4"/>
</dbReference>
<feature type="domain" description="Integrase zinc-binding" evidence="1">
    <location>
        <begin position="80"/>
        <end position="116"/>
    </location>
</feature>
<keyword evidence="3" id="KW-1185">Reference proteome</keyword>
<reference evidence="2" key="1">
    <citation type="submission" date="2020-10" db="EMBL/GenBank/DDBJ databases">
        <title>Genome Sequence of Monilinia vaccinii-corymbosi Sheds Light on Mummy Berry Disease Infection of Blueberry and Mating Type.</title>
        <authorList>
            <person name="Yow A.G."/>
            <person name="Zhang Y."/>
            <person name="Bansal K."/>
            <person name="Eacker S.M."/>
            <person name="Sullivan S."/>
            <person name="Liachko I."/>
            <person name="Cubeta M.A."/>
            <person name="Rollins J.A."/>
            <person name="Ashrafi H."/>
        </authorList>
    </citation>
    <scope>NUCLEOTIDE SEQUENCE</scope>
    <source>
        <strain evidence="2">RL-1</strain>
    </source>
</reference>
<dbReference type="AlphaFoldDB" id="A0A8A3PHX4"/>
<organism evidence="2 3">
    <name type="scientific">Monilinia vaccinii-corymbosi</name>
    <dbReference type="NCBI Taxonomy" id="61207"/>
    <lineage>
        <taxon>Eukaryota</taxon>
        <taxon>Fungi</taxon>
        <taxon>Dikarya</taxon>
        <taxon>Ascomycota</taxon>
        <taxon>Pezizomycotina</taxon>
        <taxon>Leotiomycetes</taxon>
        <taxon>Helotiales</taxon>
        <taxon>Sclerotiniaceae</taxon>
        <taxon>Monilinia</taxon>
    </lineage>
</organism>
<evidence type="ECO:0000313" key="3">
    <source>
        <dbReference type="Proteomes" id="UP000672032"/>
    </source>
</evidence>
<accession>A0A8A3PHX4</accession>
<dbReference type="Gene3D" id="1.10.340.70">
    <property type="match status" value="1"/>
</dbReference>
<dbReference type="OrthoDB" id="4364638at2759"/>
<gene>
    <name evidence="2" type="ORF">DSL72_006208</name>
</gene>